<feature type="chain" id="PRO_5043813978" evidence="1">
    <location>
        <begin position="29"/>
        <end position="642"/>
    </location>
</feature>
<reference evidence="2 3" key="1">
    <citation type="submission" date="2023-11" db="EMBL/GenBank/DDBJ databases">
        <title>Peredibacter starrii A3.12.</title>
        <authorList>
            <person name="Mitchell R.J."/>
        </authorList>
    </citation>
    <scope>NUCLEOTIDE SEQUENCE [LARGE SCALE GENOMIC DNA]</scope>
    <source>
        <strain evidence="2 3">A3.12</strain>
    </source>
</reference>
<proteinExistence type="predicted"/>
<evidence type="ECO:0000256" key="1">
    <source>
        <dbReference type="SAM" id="SignalP"/>
    </source>
</evidence>
<keyword evidence="1" id="KW-0732">Signal</keyword>
<dbReference type="RefSeq" id="WP_321396780.1">
    <property type="nucleotide sequence ID" value="NZ_CP139487.1"/>
</dbReference>
<accession>A0AAX4HRJ6</accession>
<dbReference type="EMBL" id="CP139487">
    <property type="protein sequence ID" value="WPU65733.1"/>
    <property type="molecule type" value="Genomic_DNA"/>
</dbReference>
<name>A0AAX4HRJ6_9BACT</name>
<dbReference type="AlphaFoldDB" id="A0AAX4HRJ6"/>
<sequence length="642" mass="72917">MSPRFWPSQLSKTLLGTVLSGLCLSSFAQNAPLETPKKVEYPGIIQTFEKLIQVDNDKFQKRSDALIKNGRVFDTSKSVTGLELEPDFLNSIILHSDPGYLRLASADKCRFYESILTDLLRSSEGKIKNVLMTYVEKDVRQSAIINKKDFLNKVVNQECPDTQKMISLFQIKTLNEALNSTIFEIPSGREQCRNIHLSWVNNPKTPFLCQIYEYTKEARLGLGDPKDLTQRRAVAKILEDKQTLVQKDYIENVCKHLDDEELFCDEFLNVSFWTKIAGGYESKTYAEDICRFVTGATTAVSSTQYNVCLARLKKENDLCLYPAGRNSGLRPQPECDQLSTALNFSSLSAEYKDCPGNSDQLIVTQVARLINFFSPDPVKSANGPCSAVSAATTFNFNKNFDNEENWKLEACYDDQLNSREVCYKTFFGKYNNQPESYTSVVAKILQNTRGADPAVGCEMVDSQDYNPLLLQYKSGCYIIYERDKCFISQCKHKILFNDRAIDYIKIKNRVNLAYFPLTVRDERFSQNSLLTRDFKKTGRIMNNLSTIQSYFKKSKGAIIHGIGCAEDILPTFFKIQAINQCSPLPFIINGIMNEKGNTVFVIRTAADSLQAPRLISWSSIYSGVKSYQRLHPLKLWTMYGLD</sequence>
<evidence type="ECO:0000313" key="2">
    <source>
        <dbReference type="EMBL" id="WPU65733.1"/>
    </source>
</evidence>
<gene>
    <name evidence="2" type="ORF">SOO65_03140</name>
</gene>
<organism evidence="2 3">
    <name type="scientific">Peredibacter starrii</name>
    <dbReference type="NCBI Taxonomy" id="28202"/>
    <lineage>
        <taxon>Bacteria</taxon>
        <taxon>Pseudomonadati</taxon>
        <taxon>Bdellovibrionota</taxon>
        <taxon>Bacteriovoracia</taxon>
        <taxon>Bacteriovoracales</taxon>
        <taxon>Bacteriovoracaceae</taxon>
        <taxon>Peredibacter</taxon>
    </lineage>
</organism>
<evidence type="ECO:0000313" key="3">
    <source>
        <dbReference type="Proteomes" id="UP001324634"/>
    </source>
</evidence>
<protein>
    <submittedName>
        <fullName evidence="2">Uncharacterized protein</fullName>
    </submittedName>
</protein>
<dbReference type="KEGG" id="psti:SOO65_03140"/>
<dbReference type="Proteomes" id="UP001324634">
    <property type="component" value="Chromosome"/>
</dbReference>
<keyword evidence="3" id="KW-1185">Reference proteome</keyword>
<feature type="signal peptide" evidence="1">
    <location>
        <begin position="1"/>
        <end position="28"/>
    </location>
</feature>